<name>A0AAE1PUS9_9EUCA</name>
<proteinExistence type="predicted"/>
<dbReference type="InterPro" id="IPR016186">
    <property type="entry name" value="C-type_lectin-like/link_sf"/>
</dbReference>
<protein>
    <recommendedName>
        <fullName evidence="2">C-type lectin domain-containing protein</fullName>
    </recommendedName>
</protein>
<dbReference type="CDD" id="cd00037">
    <property type="entry name" value="CLECT"/>
    <property type="match status" value="1"/>
</dbReference>
<dbReference type="EMBL" id="JAWZYT010001323">
    <property type="protein sequence ID" value="KAK4313372.1"/>
    <property type="molecule type" value="Genomic_DNA"/>
</dbReference>
<dbReference type="Gene3D" id="3.10.100.10">
    <property type="entry name" value="Mannose-Binding Protein A, subunit A"/>
    <property type="match status" value="1"/>
</dbReference>
<keyword evidence="1" id="KW-1133">Transmembrane helix</keyword>
<keyword evidence="4" id="KW-1185">Reference proteome</keyword>
<dbReference type="InterPro" id="IPR016187">
    <property type="entry name" value="CTDL_fold"/>
</dbReference>
<reference evidence="3" key="1">
    <citation type="submission" date="2023-11" db="EMBL/GenBank/DDBJ databases">
        <title>Genome assemblies of two species of porcelain crab, Petrolisthes cinctipes and Petrolisthes manimaculis (Anomura: Porcellanidae).</title>
        <authorList>
            <person name="Angst P."/>
        </authorList>
    </citation>
    <scope>NUCLEOTIDE SEQUENCE</scope>
    <source>
        <strain evidence="3">PB745_02</strain>
        <tissue evidence="3">Gill</tissue>
    </source>
</reference>
<dbReference type="SUPFAM" id="SSF56436">
    <property type="entry name" value="C-type lectin-like"/>
    <property type="match status" value="1"/>
</dbReference>
<gene>
    <name evidence="3" type="ORF">Pmani_015269</name>
</gene>
<keyword evidence="1" id="KW-0472">Membrane</keyword>
<comment type="caution">
    <text evidence="3">The sequence shown here is derived from an EMBL/GenBank/DDBJ whole genome shotgun (WGS) entry which is preliminary data.</text>
</comment>
<keyword evidence="1" id="KW-0812">Transmembrane</keyword>
<dbReference type="SMART" id="SM00034">
    <property type="entry name" value="CLECT"/>
    <property type="match status" value="1"/>
</dbReference>
<dbReference type="PROSITE" id="PS50041">
    <property type="entry name" value="C_TYPE_LECTIN_2"/>
    <property type="match status" value="1"/>
</dbReference>
<feature type="transmembrane region" description="Helical" evidence="1">
    <location>
        <begin position="21"/>
        <end position="42"/>
    </location>
</feature>
<accession>A0AAE1PUS9</accession>
<organism evidence="3 4">
    <name type="scientific">Petrolisthes manimaculis</name>
    <dbReference type="NCBI Taxonomy" id="1843537"/>
    <lineage>
        <taxon>Eukaryota</taxon>
        <taxon>Metazoa</taxon>
        <taxon>Ecdysozoa</taxon>
        <taxon>Arthropoda</taxon>
        <taxon>Crustacea</taxon>
        <taxon>Multicrustacea</taxon>
        <taxon>Malacostraca</taxon>
        <taxon>Eumalacostraca</taxon>
        <taxon>Eucarida</taxon>
        <taxon>Decapoda</taxon>
        <taxon>Pleocyemata</taxon>
        <taxon>Anomura</taxon>
        <taxon>Galatheoidea</taxon>
        <taxon>Porcellanidae</taxon>
        <taxon>Petrolisthes</taxon>
    </lineage>
</organism>
<dbReference type="AlphaFoldDB" id="A0AAE1PUS9"/>
<feature type="domain" description="C-type lectin" evidence="2">
    <location>
        <begin position="82"/>
        <end position="188"/>
    </location>
</feature>
<evidence type="ECO:0000259" key="2">
    <source>
        <dbReference type="PROSITE" id="PS50041"/>
    </source>
</evidence>
<evidence type="ECO:0000313" key="3">
    <source>
        <dbReference type="EMBL" id="KAK4313372.1"/>
    </source>
</evidence>
<dbReference type="Proteomes" id="UP001292094">
    <property type="component" value="Unassembled WGS sequence"/>
</dbReference>
<dbReference type="InterPro" id="IPR001304">
    <property type="entry name" value="C-type_lectin-like"/>
</dbReference>
<evidence type="ECO:0000256" key="1">
    <source>
        <dbReference type="SAM" id="Phobius"/>
    </source>
</evidence>
<sequence length="208" mass="23645">MPFDYIPSYRRTHSKSRIKMFANNILPVIMLVCCGSLLVTAVKYHQRIEDFDIDQGKLHERDSGTLRRDLHHPSWAVLQVHQSRRNWDTASTVCESEGAQLASVITQDQYDALLGHINANYAGTYWTSGRTEGGRWVWTSTHEPRVSVASQWWGRSPSTAMGQCAYFCSNTLKYWNKSCSHSLRFICEKIPTSTVNGGFDPRVAVEAQ</sequence>
<evidence type="ECO:0000313" key="4">
    <source>
        <dbReference type="Proteomes" id="UP001292094"/>
    </source>
</evidence>
<dbReference type="Pfam" id="PF00059">
    <property type="entry name" value="Lectin_C"/>
    <property type="match status" value="1"/>
</dbReference>